<gene>
    <name evidence="1" type="ORF">DSM106044_05408</name>
</gene>
<evidence type="ECO:0000313" key="2">
    <source>
        <dbReference type="Proteomes" id="UP000306509"/>
    </source>
</evidence>
<proteinExistence type="predicted"/>
<dbReference type="AlphaFoldDB" id="A0A4U8Q1K6"/>
<evidence type="ECO:0000313" key="1">
    <source>
        <dbReference type="EMBL" id="TLC97752.1"/>
    </source>
</evidence>
<dbReference type="RefSeq" id="WP_027295882.1">
    <property type="nucleotide sequence ID" value="NZ_CABMJZ010000016.1"/>
</dbReference>
<dbReference type="Proteomes" id="UP000306509">
    <property type="component" value="Unassembled WGS sequence"/>
</dbReference>
<accession>A0A4U8Q1K6</accession>
<dbReference type="EMBL" id="QGQD01000110">
    <property type="protein sequence ID" value="TLC97752.1"/>
    <property type="molecule type" value="Genomic_DNA"/>
</dbReference>
<organism evidence="1 2">
    <name type="scientific">Robinsoniella peoriensis</name>
    <dbReference type="NCBI Taxonomy" id="180332"/>
    <lineage>
        <taxon>Bacteria</taxon>
        <taxon>Bacillati</taxon>
        <taxon>Bacillota</taxon>
        <taxon>Clostridia</taxon>
        <taxon>Lachnospirales</taxon>
        <taxon>Lachnospiraceae</taxon>
        <taxon>Robinsoniella</taxon>
    </lineage>
</organism>
<keyword evidence="2" id="KW-1185">Reference proteome</keyword>
<reference evidence="1 2" key="1">
    <citation type="journal article" date="2019" name="Anaerobe">
        <title>Detection of Robinsoniella peoriensis in multiple bone samples of a trauma patient.</title>
        <authorList>
            <person name="Schrottner P."/>
            <person name="Hartwich K."/>
            <person name="Bunk B."/>
            <person name="Schober I."/>
            <person name="Helbig S."/>
            <person name="Rudolph W.W."/>
            <person name="Gunzer F."/>
        </authorList>
    </citation>
    <scope>NUCLEOTIDE SEQUENCE [LARGE SCALE GENOMIC DNA]</scope>
    <source>
        <strain evidence="1 2">DSM 106044</strain>
    </source>
</reference>
<comment type="caution">
    <text evidence="1">The sequence shown here is derived from an EMBL/GenBank/DDBJ whole genome shotgun (WGS) entry which is preliminary data.</text>
</comment>
<name>A0A4U8Q1K6_9FIRM</name>
<sequence>MKRWLQNIQKNWYKYAMEMDSKKLERLIEEGRNLTSDEILEASRKVDGHMNRFVELKECMEQHSTY</sequence>
<protein>
    <submittedName>
        <fullName evidence="1">Uncharacterized protein</fullName>
    </submittedName>
</protein>